<feature type="transmembrane region" description="Helical" evidence="7">
    <location>
        <begin position="122"/>
        <end position="143"/>
    </location>
</feature>
<proteinExistence type="inferred from homology"/>
<evidence type="ECO:0000256" key="2">
    <source>
        <dbReference type="ARBA" id="ARBA00005982"/>
    </source>
</evidence>
<name>A0ABR1ASY7_POLSC</name>
<sequence length="695" mass="78228">MTVTKEKVNGHPGFGHYLLMAIPYPTSVFFIVSNEFCERFSFYGMRTILALYLKNQLEFTDNTATVIYHIFIMICYFFPLLGAIVADSWLGKFKTILYLSLVYGLGNIVVSVAAIPNTLPPVAFTMIGLILIALGTGGIKPCVSAFGGDQFVLPEQEDQLQKFFSIFYFAINSGSFFSTFLTPILREIPCFGNDNCYSLAFGVPAVLILLAIVIYFGGKKFYTIKKPEGNVVVKVAKCIWHGMTNKTTKTYDHWLDKAQDKYDVEFIEDVKAALRVLVLYIPLPIFWALFDQQGSRWTFQATRMNGELGAFKIQPDQMQVINPILILAFIPLFESVVYPLLAKCGLLTRPLQKLTMGGILAAAAFFISAIVETQLEPTYAVLPKQGEGQVRFYNGLEDPVYLTIPELNVTRQEIKSLDVFESLNIKTEKQRQFQYEYEVKEKLQKETFQAYEKEATSYTFMSKHVISVQKENIDKSDNGNPKLMVIHSEDSNYNQRTISLREKGTQKELYSRVVTSTKPYVEYSKVDLAGDTYTLLVDGKITLNDISMKQGGCYVALITKTSNAYKASVLTVTKPNTVHILWLIPQYVVITAGEIMFSITGLEFSFTQAPLSMKSLLQAAWLLTVAIGNLVVVIVAEAKIFDTQTYEFLLFGGLMLLDMFIFGIMAMRYKYVETKESSQPAVENNKTEDTSSSGL</sequence>
<evidence type="ECO:0000256" key="5">
    <source>
        <dbReference type="ARBA" id="ARBA00022989"/>
    </source>
</evidence>
<dbReference type="InterPro" id="IPR018456">
    <property type="entry name" value="PTR2_symporter_CS"/>
</dbReference>
<evidence type="ECO:0000256" key="1">
    <source>
        <dbReference type="ARBA" id="ARBA00004141"/>
    </source>
</evidence>
<evidence type="ECO:0000256" key="4">
    <source>
        <dbReference type="ARBA" id="ARBA00022856"/>
    </source>
</evidence>
<evidence type="ECO:0000313" key="9">
    <source>
        <dbReference type="Proteomes" id="UP001359485"/>
    </source>
</evidence>
<feature type="transmembrane region" description="Helical" evidence="7">
    <location>
        <begin position="320"/>
        <end position="342"/>
    </location>
</feature>
<organism evidence="8 9">
    <name type="scientific">Polyplax serrata</name>
    <name type="common">Common mouse louse</name>
    <dbReference type="NCBI Taxonomy" id="468196"/>
    <lineage>
        <taxon>Eukaryota</taxon>
        <taxon>Metazoa</taxon>
        <taxon>Ecdysozoa</taxon>
        <taxon>Arthropoda</taxon>
        <taxon>Hexapoda</taxon>
        <taxon>Insecta</taxon>
        <taxon>Pterygota</taxon>
        <taxon>Neoptera</taxon>
        <taxon>Paraneoptera</taxon>
        <taxon>Psocodea</taxon>
        <taxon>Troctomorpha</taxon>
        <taxon>Phthiraptera</taxon>
        <taxon>Anoplura</taxon>
        <taxon>Polyplacidae</taxon>
        <taxon>Polyplax</taxon>
    </lineage>
</organism>
<dbReference type="Pfam" id="PF00854">
    <property type="entry name" value="PTR2"/>
    <property type="match status" value="2"/>
</dbReference>
<dbReference type="CDD" id="cd17347">
    <property type="entry name" value="MFS_SLC15A1_2_like"/>
    <property type="match status" value="1"/>
</dbReference>
<feature type="transmembrane region" description="Helical" evidence="7">
    <location>
        <begin position="580"/>
        <end position="604"/>
    </location>
</feature>
<reference evidence="8 9" key="1">
    <citation type="submission" date="2023-09" db="EMBL/GenBank/DDBJ databases">
        <title>Genomes of two closely related lineages of the louse Polyplax serrata with different host specificities.</title>
        <authorList>
            <person name="Martinu J."/>
            <person name="Tarabai H."/>
            <person name="Stefka J."/>
            <person name="Hypsa V."/>
        </authorList>
    </citation>
    <scope>NUCLEOTIDE SEQUENCE [LARGE SCALE GENOMIC DNA]</scope>
    <source>
        <strain evidence="8">98ZLc_SE</strain>
    </source>
</reference>
<keyword evidence="3 7" id="KW-0812">Transmembrane</keyword>
<dbReference type="SUPFAM" id="SSF103473">
    <property type="entry name" value="MFS general substrate transporter"/>
    <property type="match status" value="1"/>
</dbReference>
<keyword evidence="4" id="KW-0571">Peptide transport</keyword>
<evidence type="ECO:0000256" key="7">
    <source>
        <dbReference type="SAM" id="Phobius"/>
    </source>
</evidence>
<comment type="similarity">
    <text evidence="2">Belongs to the major facilitator superfamily. Proton-dependent oligopeptide transporter (POT/PTR) (TC 2.A.17) family.</text>
</comment>
<keyword evidence="4" id="KW-0653">Protein transport</keyword>
<gene>
    <name evidence="8" type="ORF">RUM44_009535</name>
</gene>
<keyword evidence="4" id="KW-0813">Transport</keyword>
<keyword evidence="9" id="KW-1185">Reference proteome</keyword>
<evidence type="ECO:0000256" key="6">
    <source>
        <dbReference type="ARBA" id="ARBA00023136"/>
    </source>
</evidence>
<dbReference type="PROSITE" id="PS01022">
    <property type="entry name" value="PTR2_1"/>
    <property type="match status" value="1"/>
</dbReference>
<feature type="transmembrane region" description="Helical" evidence="7">
    <location>
        <begin position="616"/>
        <end position="636"/>
    </location>
</feature>
<comment type="subcellular location">
    <subcellularLocation>
        <location evidence="1">Membrane</location>
        <topology evidence="1">Multi-pass membrane protein</topology>
    </subcellularLocation>
</comment>
<keyword evidence="6 7" id="KW-0472">Membrane</keyword>
<dbReference type="Proteomes" id="UP001359485">
    <property type="component" value="Unassembled WGS sequence"/>
</dbReference>
<feature type="transmembrane region" description="Helical" evidence="7">
    <location>
        <begin position="163"/>
        <end position="185"/>
    </location>
</feature>
<feature type="transmembrane region" description="Helical" evidence="7">
    <location>
        <begin position="66"/>
        <end position="84"/>
    </location>
</feature>
<dbReference type="InterPro" id="IPR036259">
    <property type="entry name" value="MFS_trans_sf"/>
</dbReference>
<feature type="transmembrane region" description="Helical" evidence="7">
    <location>
        <begin position="96"/>
        <end position="116"/>
    </location>
</feature>
<protein>
    <submittedName>
        <fullName evidence="8">Uncharacterized protein</fullName>
    </submittedName>
</protein>
<keyword evidence="5 7" id="KW-1133">Transmembrane helix</keyword>
<dbReference type="EMBL" id="JAWJWF010000045">
    <property type="protein sequence ID" value="KAK6627058.1"/>
    <property type="molecule type" value="Genomic_DNA"/>
</dbReference>
<dbReference type="PANTHER" id="PTHR11654">
    <property type="entry name" value="OLIGOPEPTIDE TRANSPORTER-RELATED"/>
    <property type="match status" value="1"/>
</dbReference>
<feature type="transmembrane region" description="Helical" evidence="7">
    <location>
        <begin position="197"/>
        <end position="216"/>
    </location>
</feature>
<evidence type="ECO:0000256" key="3">
    <source>
        <dbReference type="ARBA" id="ARBA00022692"/>
    </source>
</evidence>
<feature type="transmembrane region" description="Helical" evidence="7">
    <location>
        <begin position="272"/>
        <end position="290"/>
    </location>
</feature>
<dbReference type="Gene3D" id="1.20.1250.20">
    <property type="entry name" value="MFS general substrate transporter like domains"/>
    <property type="match status" value="2"/>
</dbReference>
<feature type="transmembrane region" description="Helical" evidence="7">
    <location>
        <begin position="354"/>
        <end position="371"/>
    </location>
</feature>
<evidence type="ECO:0000313" key="8">
    <source>
        <dbReference type="EMBL" id="KAK6627058.1"/>
    </source>
</evidence>
<accession>A0ABR1ASY7</accession>
<feature type="transmembrane region" description="Helical" evidence="7">
    <location>
        <begin position="648"/>
        <end position="667"/>
    </location>
</feature>
<dbReference type="InterPro" id="IPR000109">
    <property type="entry name" value="POT_fam"/>
</dbReference>
<comment type="caution">
    <text evidence="8">The sequence shown here is derived from an EMBL/GenBank/DDBJ whole genome shotgun (WGS) entry which is preliminary data.</text>
</comment>